<dbReference type="Proteomes" id="UP000078542">
    <property type="component" value="Unassembled WGS sequence"/>
</dbReference>
<feature type="region of interest" description="Disordered" evidence="1">
    <location>
        <begin position="145"/>
        <end position="167"/>
    </location>
</feature>
<name>A0A195CJ53_9HYME</name>
<proteinExistence type="predicted"/>
<dbReference type="AlphaFoldDB" id="A0A195CJ53"/>
<evidence type="ECO:0000256" key="1">
    <source>
        <dbReference type="SAM" id="MobiDB-lite"/>
    </source>
</evidence>
<dbReference type="EMBL" id="KQ977649">
    <property type="protein sequence ID" value="KYN00771.1"/>
    <property type="molecule type" value="Genomic_DNA"/>
</dbReference>
<keyword evidence="3" id="KW-1185">Reference proteome</keyword>
<organism evidence="2 3">
    <name type="scientific">Cyphomyrmex costatus</name>
    <dbReference type="NCBI Taxonomy" id="456900"/>
    <lineage>
        <taxon>Eukaryota</taxon>
        <taxon>Metazoa</taxon>
        <taxon>Ecdysozoa</taxon>
        <taxon>Arthropoda</taxon>
        <taxon>Hexapoda</taxon>
        <taxon>Insecta</taxon>
        <taxon>Pterygota</taxon>
        <taxon>Neoptera</taxon>
        <taxon>Endopterygota</taxon>
        <taxon>Hymenoptera</taxon>
        <taxon>Apocrita</taxon>
        <taxon>Aculeata</taxon>
        <taxon>Formicoidea</taxon>
        <taxon>Formicidae</taxon>
        <taxon>Myrmicinae</taxon>
        <taxon>Cyphomyrmex</taxon>
    </lineage>
</organism>
<protein>
    <recommendedName>
        <fullName evidence="4">PAS domain-containing protein</fullName>
    </recommendedName>
</protein>
<dbReference type="STRING" id="456900.A0A195CJ53"/>
<reference evidence="2 3" key="1">
    <citation type="submission" date="2016-03" db="EMBL/GenBank/DDBJ databases">
        <title>Cyphomyrmex costatus WGS genome.</title>
        <authorList>
            <person name="Nygaard S."/>
            <person name="Hu H."/>
            <person name="Boomsma J."/>
            <person name="Zhang G."/>
        </authorList>
    </citation>
    <scope>NUCLEOTIDE SEQUENCE [LARGE SCALE GENOMIC DNA]</scope>
    <source>
        <strain evidence="2">MS0001</strain>
        <tissue evidence="2">Whole body</tissue>
    </source>
</reference>
<gene>
    <name evidence="2" type="ORF">ALC62_08454</name>
</gene>
<dbReference type="Gene3D" id="3.30.450.20">
    <property type="entry name" value="PAS domain"/>
    <property type="match status" value="1"/>
</dbReference>
<evidence type="ECO:0000313" key="3">
    <source>
        <dbReference type="Proteomes" id="UP000078542"/>
    </source>
</evidence>
<accession>A0A195CJ53</accession>
<evidence type="ECO:0008006" key="4">
    <source>
        <dbReference type="Google" id="ProtNLM"/>
    </source>
</evidence>
<sequence>MHKDKEENSHHDSHYRARELAALAAYDHHHLDGEMFLTPASSALNGFLLILTCDGEVFFATHSIESYLGFHQSTCVHTQHAAVTPTLSSQVRHTCHVCPRHHPFRETMYPSTRTDGRHTFFSSNSGSSTQTREDRLRLIPSARRRGDASARCGNHGTSDPDSPCRPNLIARPRSTLLHIRLLPAFRTPRFPLNDKAAVCNHSPGADYWFHARELCTQCRNRFYAIFRRCIGALSTSIVPNSMTA</sequence>
<evidence type="ECO:0000313" key="2">
    <source>
        <dbReference type="EMBL" id="KYN00771.1"/>
    </source>
</evidence>